<dbReference type="PROSITE" id="PS01258">
    <property type="entry name" value="BH2"/>
    <property type="match status" value="1"/>
</dbReference>
<dbReference type="EMBL" id="PEXU01000058">
    <property type="protein sequence ID" value="PIS42090.1"/>
    <property type="molecule type" value="Genomic_DNA"/>
</dbReference>
<keyword evidence="3" id="KW-0812">Transmembrane</keyword>
<dbReference type="Pfam" id="PF26449">
    <property type="entry name" value="DUF8128"/>
    <property type="match status" value="1"/>
</dbReference>
<keyword evidence="3" id="KW-1133">Transmembrane helix</keyword>
<evidence type="ECO:0000256" key="3">
    <source>
        <dbReference type="SAM" id="Phobius"/>
    </source>
</evidence>
<protein>
    <recommendedName>
        <fullName evidence="4">DUF8128 domain-containing protein</fullName>
    </recommendedName>
</protein>
<feature type="transmembrane region" description="Helical" evidence="3">
    <location>
        <begin position="20"/>
        <end position="45"/>
    </location>
</feature>
<gene>
    <name evidence="5" type="ORF">COT24_05455</name>
</gene>
<sequence length="473" mass="53920">MNISIDFTALTSLGLSNPLFIAWWIFINGGWVVFIALFIVGLYIMKLENARMRYRKSIKYILLAIDVPKENEQSLKAVEQIFAQLAAAESKGNLYERYWKGKVQDTFSMELVSIEGYIQFLIRAPDPHRDLVEAAIYAQYPDAEITEVDDYTKMIPDIYPDKNFDLFGTELTLAKESAYPIRTYMNFEHTLTQTFADPMASILEALSRLQTGEQVWFQLVLTPIDSKWVKNATYRVKKLIGEKIPKRTNILSPLGDVARGFGDEALNQLAGGGIAASENSQKKDLPSKMQFLSPGDRNIVEAIQEKISKIGFKTKIRIIYVARKELFDKKRGVNPIMGGILQYNTQNLNAFKAHKKTKTKVNYFRVKKRLAYRQRKIIRAYKRRANYLGIGEGFILNIEELASIYHFPISEITAPLVQKTEIRKAGPPSTLPRQAMDYQTLIEKKMDTIKAEPITPKAGVPENLPIGNEKKDE</sequence>
<evidence type="ECO:0000313" key="6">
    <source>
        <dbReference type="Proteomes" id="UP000231542"/>
    </source>
</evidence>
<proteinExistence type="inferred from homology"/>
<name>A0A2H0YUF5_9BACT</name>
<reference evidence="5 6" key="1">
    <citation type="submission" date="2017-09" db="EMBL/GenBank/DDBJ databases">
        <title>Depth-based differentiation of microbial function through sediment-hosted aquifers and enrichment of novel symbionts in the deep terrestrial subsurface.</title>
        <authorList>
            <person name="Probst A.J."/>
            <person name="Ladd B."/>
            <person name="Jarett J.K."/>
            <person name="Geller-Mcgrath D.E."/>
            <person name="Sieber C.M."/>
            <person name="Emerson J.B."/>
            <person name="Anantharaman K."/>
            <person name="Thomas B.C."/>
            <person name="Malmstrom R."/>
            <person name="Stieglmeier M."/>
            <person name="Klingl A."/>
            <person name="Woyke T."/>
            <person name="Ryan C.M."/>
            <person name="Banfield J.F."/>
        </authorList>
    </citation>
    <scope>NUCLEOTIDE SEQUENCE [LARGE SCALE GENOMIC DNA]</scope>
    <source>
        <strain evidence="5">CG08_land_8_20_14_0_20_40_16</strain>
    </source>
</reference>
<feature type="region of interest" description="Disordered" evidence="2">
    <location>
        <begin position="452"/>
        <end position="473"/>
    </location>
</feature>
<feature type="domain" description="DUF8128" evidence="4">
    <location>
        <begin position="68"/>
        <end position="417"/>
    </location>
</feature>
<comment type="similarity">
    <text evidence="1">Belongs to the Bcl-2 family.</text>
</comment>
<evidence type="ECO:0000256" key="1">
    <source>
        <dbReference type="ARBA" id="ARBA00009458"/>
    </source>
</evidence>
<organism evidence="5 6">
    <name type="scientific">Candidatus Kerfeldbacteria bacterium CG08_land_8_20_14_0_20_40_16</name>
    <dbReference type="NCBI Taxonomy" id="2014244"/>
    <lineage>
        <taxon>Bacteria</taxon>
        <taxon>Candidatus Kerfeldiibacteriota</taxon>
    </lineage>
</organism>
<evidence type="ECO:0000313" key="5">
    <source>
        <dbReference type="EMBL" id="PIS42090.1"/>
    </source>
</evidence>
<accession>A0A2H0YUF5</accession>
<evidence type="ECO:0000256" key="2">
    <source>
        <dbReference type="SAM" id="MobiDB-lite"/>
    </source>
</evidence>
<dbReference type="InterPro" id="IPR020726">
    <property type="entry name" value="Bcl2_BH2_motif_CS"/>
</dbReference>
<evidence type="ECO:0000259" key="4">
    <source>
        <dbReference type="Pfam" id="PF26449"/>
    </source>
</evidence>
<dbReference type="AlphaFoldDB" id="A0A2H0YUF5"/>
<keyword evidence="3" id="KW-0472">Membrane</keyword>
<comment type="caution">
    <text evidence="5">The sequence shown here is derived from an EMBL/GenBank/DDBJ whole genome shotgun (WGS) entry which is preliminary data.</text>
</comment>
<dbReference type="Proteomes" id="UP000231542">
    <property type="component" value="Unassembled WGS sequence"/>
</dbReference>
<dbReference type="InterPro" id="IPR058441">
    <property type="entry name" value="DUF8128"/>
</dbReference>